<protein>
    <submittedName>
        <fullName evidence="1">MFS transporter</fullName>
    </submittedName>
</protein>
<dbReference type="AlphaFoldDB" id="A0A4S5C0U6"/>
<name>A0A4S5C0U6_9ACTN</name>
<dbReference type="EMBL" id="SSXH01000887">
    <property type="protein sequence ID" value="THJ37065.1"/>
    <property type="molecule type" value="Genomic_DNA"/>
</dbReference>
<keyword evidence="2" id="KW-1185">Reference proteome</keyword>
<dbReference type="Proteomes" id="UP000305282">
    <property type="component" value="Unassembled WGS sequence"/>
</dbReference>
<feature type="non-terminal residue" evidence="1">
    <location>
        <position position="46"/>
    </location>
</feature>
<comment type="caution">
    <text evidence="1">The sequence shown here is derived from an EMBL/GenBank/DDBJ whole genome shotgun (WGS) entry which is preliminary data.</text>
</comment>
<accession>A0A4S5C0U6</accession>
<gene>
    <name evidence="1" type="ORF">E7Y31_21760</name>
</gene>
<organism evidence="1 2">
    <name type="scientific">Candidatus Frankia alpina</name>
    <dbReference type="NCBI Taxonomy" id="2699483"/>
    <lineage>
        <taxon>Bacteria</taxon>
        <taxon>Bacillati</taxon>
        <taxon>Actinomycetota</taxon>
        <taxon>Actinomycetes</taxon>
        <taxon>Frankiales</taxon>
        <taxon>Frankiaceae</taxon>
        <taxon>Frankia</taxon>
    </lineage>
</organism>
<reference evidence="1 2" key="1">
    <citation type="submission" date="2019-04" db="EMBL/GenBank/DDBJ databases">
        <title>Draft genome sequences for three unisolated Alnus-infective Frankia Sp+ strains, AgTrS, AiOr and AvVan, the first sequenced Frankia strains able to sporulate in-planta.</title>
        <authorList>
            <person name="Bethencourt L."/>
            <person name="Vautrin F."/>
            <person name="Taib N."/>
            <person name="Dubost A."/>
            <person name="Castro-Garcia L."/>
            <person name="Imbaud O."/>
            <person name="Abrouk D."/>
            <person name="Fournier P."/>
            <person name="Briolay J."/>
            <person name="Nguyen A."/>
            <person name="Normand P."/>
            <person name="Fernandez M.P."/>
            <person name="Brochier-Armanet C."/>
            <person name="Herrera-Belaroussi A."/>
        </authorList>
    </citation>
    <scope>NUCLEOTIDE SEQUENCE [LARGE SCALE GENOMIC DNA]</scope>
    <source>
        <strain evidence="1 2">AvVan</strain>
    </source>
</reference>
<proteinExistence type="predicted"/>
<evidence type="ECO:0000313" key="2">
    <source>
        <dbReference type="Proteomes" id="UP000305282"/>
    </source>
</evidence>
<evidence type="ECO:0000313" key="1">
    <source>
        <dbReference type="EMBL" id="THJ37065.1"/>
    </source>
</evidence>
<sequence length="46" mass="4739">MTGLVFIGMVVAVVGSLGTPLVPLVAAVNHVSVDDAQWSLTITFLV</sequence>